<evidence type="ECO:0000313" key="1">
    <source>
        <dbReference type="EMBL" id="KAF8483734.1"/>
    </source>
</evidence>
<reference evidence="1" key="1">
    <citation type="submission" date="2019-10" db="EMBL/GenBank/DDBJ databases">
        <authorList>
            <consortium name="DOE Joint Genome Institute"/>
            <person name="Kuo A."/>
            <person name="Miyauchi S."/>
            <person name="Kiss E."/>
            <person name="Drula E."/>
            <person name="Kohler A."/>
            <person name="Sanchez-Garcia M."/>
            <person name="Andreopoulos B."/>
            <person name="Barry K.W."/>
            <person name="Bonito G."/>
            <person name="Buee M."/>
            <person name="Carver A."/>
            <person name="Chen C."/>
            <person name="Cichocki N."/>
            <person name="Clum A."/>
            <person name="Culley D."/>
            <person name="Crous P.W."/>
            <person name="Fauchery L."/>
            <person name="Girlanda M."/>
            <person name="Hayes R."/>
            <person name="Keri Z."/>
            <person name="LaButti K."/>
            <person name="Lipzen A."/>
            <person name="Lombard V."/>
            <person name="Magnuson J."/>
            <person name="Maillard F."/>
            <person name="Morin E."/>
            <person name="Murat C."/>
            <person name="Nolan M."/>
            <person name="Ohm R."/>
            <person name="Pangilinan J."/>
            <person name="Pereira M."/>
            <person name="Perotto S."/>
            <person name="Peter M."/>
            <person name="Riley R."/>
            <person name="Sitrit Y."/>
            <person name="Stielow B."/>
            <person name="Szollosi G."/>
            <person name="Zifcakova L."/>
            <person name="Stursova M."/>
            <person name="Spatafora J.W."/>
            <person name="Tedersoo L."/>
            <person name="Vaario L.-M."/>
            <person name="Yamada A."/>
            <person name="Yan M."/>
            <person name="Wang P."/>
            <person name="Xu J."/>
            <person name="Bruns T."/>
            <person name="Baldrian P."/>
            <person name="Vilgalys R."/>
            <person name="Henrissat B."/>
            <person name="Grigoriev I.V."/>
            <person name="Hibbett D."/>
            <person name="Nagy L.G."/>
            <person name="Martin F.M."/>
        </authorList>
    </citation>
    <scope>NUCLEOTIDE SEQUENCE</scope>
    <source>
        <strain evidence="1">Prilba</strain>
    </source>
</reference>
<evidence type="ECO:0000313" key="2">
    <source>
        <dbReference type="Proteomes" id="UP000759537"/>
    </source>
</evidence>
<keyword evidence="2" id="KW-1185">Reference proteome</keyword>
<gene>
    <name evidence="1" type="ORF">DFH94DRAFT_322455</name>
</gene>
<dbReference type="OrthoDB" id="3202382at2759"/>
<organism evidence="1 2">
    <name type="scientific">Russula ochroleuca</name>
    <dbReference type="NCBI Taxonomy" id="152965"/>
    <lineage>
        <taxon>Eukaryota</taxon>
        <taxon>Fungi</taxon>
        <taxon>Dikarya</taxon>
        <taxon>Basidiomycota</taxon>
        <taxon>Agaricomycotina</taxon>
        <taxon>Agaricomycetes</taxon>
        <taxon>Russulales</taxon>
        <taxon>Russulaceae</taxon>
        <taxon>Russula</taxon>
    </lineage>
</organism>
<dbReference type="AlphaFoldDB" id="A0A9P5N1A5"/>
<reference evidence="1" key="2">
    <citation type="journal article" date="2020" name="Nat. Commun.">
        <title>Large-scale genome sequencing of mycorrhizal fungi provides insights into the early evolution of symbiotic traits.</title>
        <authorList>
            <person name="Miyauchi S."/>
            <person name="Kiss E."/>
            <person name="Kuo A."/>
            <person name="Drula E."/>
            <person name="Kohler A."/>
            <person name="Sanchez-Garcia M."/>
            <person name="Morin E."/>
            <person name="Andreopoulos B."/>
            <person name="Barry K.W."/>
            <person name="Bonito G."/>
            <person name="Buee M."/>
            <person name="Carver A."/>
            <person name="Chen C."/>
            <person name="Cichocki N."/>
            <person name="Clum A."/>
            <person name="Culley D."/>
            <person name="Crous P.W."/>
            <person name="Fauchery L."/>
            <person name="Girlanda M."/>
            <person name="Hayes R.D."/>
            <person name="Keri Z."/>
            <person name="LaButti K."/>
            <person name="Lipzen A."/>
            <person name="Lombard V."/>
            <person name="Magnuson J."/>
            <person name="Maillard F."/>
            <person name="Murat C."/>
            <person name="Nolan M."/>
            <person name="Ohm R.A."/>
            <person name="Pangilinan J."/>
            <person name="Pereira M.F."/>
            <person name="Perotto S."/>
            <person name="Peter M."/>
            <person name="Pfister S."/>
            <person name="Riley R."/>
            <person name="Sitrit Y."/>
            <person name="Stielow J.B."/>
            <person name="Szollosi G."/>
            <person name="Zifcakova L."/>
            <person name="Stursova M."/>
            <person name="Spatafora J.W."/>
            <person name="Tedersoo L."/>
            <person name="Vaario L.M."/>
            <person name="Yamada A."/>
            <person name="Yan M."/>
            <person name="Wang P."/>
            <person name="Xu J."/>
            <person name="Bruns T."/>
            <person name="Baldrian P."/>
            <person name="Vilgalys R."/>
            <person name="Dunand C."/>
            <person name="Henrissat B."/>
            <person name="Grigoriev I.V."/>
            <person name="Hibbett D."/>
            <person name="Nagy L.G."/>
            <person name="Martin F.M."/>
        </authorList>
    </citation>
    <scope>NUCLEOTIDE SEQUENCE</scope>
    <source>
        <strain evidence="1">Prilba</strain>
    </source>
</reference>
<accession>A0A9P5N1A5</accession>
<sequence>MTASSFTQMFELMSSPQTCRHLRYAIHTRPVYRELAVGLLRRCRALPLFGFKRLSDLSTDQLVEVVNRAAQLERGWLTRTPRPAVNAFVPEGKEASNGITTSPDETGYGIMSKYWYKVVGTPPDEEVDWLSPITASYTLCATKSGKVVCWDIYRDIGIAEWNPGERWELWKCRVEFEQRIVYFTMAKVLRGKDDEKVMQFELMQIHFPEQKPDSDEHINPSFSTLRSFKMLGIVMNVFLLDPDARLLAGFVWISRSNSIGLYVLLDWDKEEYVFVDTSIQCTNTANWSCILCDGSIVIHSEEATFACQYFFPLSVLAQHVTLSNPSPSFVPQISARLKPARSISRGFTFPVLPPESYVHPFRQPIVHNIIIAGPGNQIHPIVLPQVEDPTPVMDVNNPPNPWSDQLWYPESAHFVRQWWPTLPSVPRLSCTVVLLAQHHPHTHVTKYVLAQHYFTVPLHIPDGDADPNDAMMRMWYVSVPFEVVCVTDQADEDEDGPEPLPRQRPLLAVDFGHAVWLEHVRAADDEEDEEPYERGQKRLRFVSFPGVRLEGEGHAVRSGIGGGGGPDGSFEMEGAVRTLAIPKELDLHEVETINIDQSQGAVILSVRGKIFILCYE</sequence>
<protein>
    <submittedName>
        <fullName evidence="1">Uncharacterized protein</fullName>
    </submittedName>
</protein>
<name>A0A9P5N1A5_9AGAM</name>
<proteinExistence type="predicted"/>
<dbReference type="EMBL" id="WHVB01000004">
    <property type="protein sequence ID" value="KAF8483734.1"/>
    <property type="molecule type" value="Genomic_DNA"/>
</dbReference>
<dbReference type="Proteomes" id="UP000759537">
    <property type="component" value="Unassembled WGS sequence"/>
</dbReference>
<comment type="caution">
    <text evidence="1">The sequence shown here is derived from an EMBL/GenBank/DDBJ whole genome shotgun (WGS) entry which is preliminary data.</text>
</comment>